<dbReference type="InterPro" id="IPR011009">
    <property type="entry name" value="Kinase-like_dom_sf"/>
</dbReference>
<dbReference type="Pfam" id="PF00069">
    <property type="entry name" value="Pkinase"/>
    <property type="match status" value="1"/>
</dbReference>
<keyword evidence="2 3" id="KW-0067">ATP-binding</keyword>
<evidence type="ECO:0000259" key="5">
    <source>
        <dbReference type="PROSITE" id="PS50011"/>
    </source>
</evidence>
<proteinExistence type="predicted"/>
<name>H2SV98_TAKRU</name>
<dbReference type="Gene3D" id="1.10.533.10">
    <property type="entry name" value="Death Domain, Fas"/>
    <property type="match status" value="1"/>
</dbReference>
<reference evidence="6" key="2">
    <citation type="submission" date="2025-08" db="UniProtKB">
        <authorList>
            <consortium name="Ensembl"/>
        </authorList>
    </citation>
    <scope>IDENTIFICATION</scope>
</reference>
<dbReference type="GO" id="GO:0005524">
    <property type="term" value="F:ATP binding"/>
    <property type="evidence" value="ECO:0007669"/>
    <property type="project" value="UniProtKB-UniRule"/>
</dbReference>
<dbReference type="FunCoup" id="H2SV98">
    <property type="interactions" value="1013"/>
</dbReference>
<feature type="compositionally biased region" description="Low complexity" evidence="4">
    <location>
        <begin position="516"/>
        <end position="554"/>
    </location>
</feature>
<dbReference type="Ensembl" id="ENSTRUT00000016408.3">
    <property type="protein sequence ID" value="ENSTRUP00000016336.2"/>
    <property type="gene ID" value="ENSTRUG00000006646.3"/>
</dbReference>
<feature type="region of interest" description="Disordered" evidence="4">
    <location>
        <begin position="583"/>
        <end position="634"/>
    </location>
</feature>
<dbReference type="PANTHER" id="PTHR27001">
    <property type="entry name" value="OS01G0253100 PROTEIN"/>
    <property type="match status" value="1"/>
</dbReference>
<dbReference type="Gene3D" id="1.10.510.10">
    <property type="entry name" value="Transferase(Phosphotransferase) domain 1"/>
    <property type="match status" value="1"/>
</dbReference>
<evidence type="ECO:0000313" key="7">
    <source>
        <dbReference type="Proteomes" id="UP000005226"/>
    </source>
</evidence>
<dbReference type="Proteomes" id="UP000005226">
    <property type="component" value="Chromosome 3"/>
</dbReference>
<feature type="compositionally biased region" description="Pro residues" evidence="4">
    <location>
        <begin position="96"/>
        <end position="119"/>
    </location>
</feature>
<keyword evidence="1 3" id="KW-0547">Nucleotide-binding</keyword>
<dbReference type="InterPro" id="IPR011029">
    <property type="entry name" value="DEATH-like_dom_sf"/>
</dbReference>
<dbReference type="GO" id="GO:0004672">
    <property type="term" value="F:protein kinase activity"/>
    <property type="evidence" value="ECO:0007669"/>
    <property type="project" value="InterPro"/>
</dbReference>
<organism evidence="6 7">
    <name type="scientific">Takifugu rubripes</name>
    <name type="common">Japanese pufferfish</name>
    <name type="synonym">Fugu rubripes</name>
    <dbReference type="NCBI Taxonomy" id="31033"/>
    <lineage>
        <taxon>Eukaryota</taxon>
        <taxon>Metazoa</taxon>
        <taxon>Chordata</taxon>
        <taxon>Craniata</taxon>
        <taxon>Vertebrata</taxon>
        <taxon>Euteleostomi</taxon>
        <taxon>Actinopterygii</taxon>
        <taxon>Neopterygii</taxon>
        <taxon>Teleostei</taxon>
        <taxon>Neoteleostei</taxon>
        <taxon>Acanthomorphata</taxon>
        <taxon>Eupercaria</taxon>
        <taxon>Tetraodontiformes</taxon>
        <taxon>Tetradontoidea</taxon>
        <taxon>Tetraodontidae</taxon>
        <taxon>Takifugu</taxon>
    </lineage>
</organism>
<dbReference type="GO" id="GO:0005886">
    <property type="term" value="C:plasma membrane"/>
    <property type="evidence" value="ECO:0007669"/>
    <property type="project" value="TreeGrafter"/>
</dbReference>
<evidence type="ECO:0000313" key="6">
    <source>
        <dbReference type="Ensembl" id="ENSTRUP00000016336.2"/>
    </source>
</evidence>
<dbReference type="OMA" id="MTQVYES"/>
<gene>
    <name evidence="6" type="primary">irak1</name>
</gene>
<reference evidence="6 7" key="1">
    <citation type="journal article" date="2011" name="Genome Biol. Evol.">
        <title>Integration of the genetic map and genome assembly of fugu facilitates insights into distinct features of genome evolution in teleosts and mammals.</title>
        <authorList>
            <person name="Kai W."/>
            <person name="Kikuchi K."/>
            <person name="Tohari S."/>
            <person name="Chew A.K."/>
            <person name="Tay A."/>
            <person name="Fujiwara A."/>
            <person name="Hosoya S."/>
            <person name="Suetake H."/>
            <person name="Naruse K."/>
            <person name="Brenner S."/>
            <person name="Suzuki Y."/>
            <person name="Venkatesh B."/>
        </authorList>
    </citation>
    <scope>NUCLEOTIDE SEQUENCE [LARGE SCALE GENOMIC DNA]</scope>
</reference>
<dbReference type="InterPro" id="IPR017441">
    <property type="entry name" value="Protein_kinase_ATP_BS"/>
</dbReference>
<dbReference type="SUPFAM" id="SSF56112">
    <property type="entry name" value="Protein kinase-like (PK-like)"/>
    <property type="match status" value="1"/>
</dbReference>
<dbReference type="PANTHER" id="PTHR27001:SF939">
    <property type="entry name" value="INTERLEUKIN 1 RECEPTOR ASSOCIATED KINASE 1"/>
    <property type="match status" value="1"/>
</dbReference>
<dbReference type="InterPro" id="IPR008271">
    <property type="entry name" value="Ser/Thr_kinase_AS"/>
</dbReference>
<dbReference type="eggNOG" id="KOG1187">
    <property type="taxonomic scope" value="Eukaryota"/>
</dbReference>
<evidence type="ECO:0000256" key="3">
    <source>
        <dbReference type="PROSITE-ProRule" id="PRU10141"/>
    </source>
</evidence>
<feature type="domain" description="Protein kinase" evidence="5">
    <location>
        <begin position="191"/>
        <end position="484"/>
    </location>
</feature>
<dbReference type="SMART" id="SM00220">
    <property type="entry name" value="S_TKc"/>
    <property type="match status" value="1"/>
</dbReference>
<dbReference type="GeneTree" id="ENSGT00940000160502"/>
<evidence type="ECO:0000256" key="2">
    <source>
        <dbReference type="ARBA" id="ARBA00022840"/>
    </source>
</evidence>
<dbReference type="AlphaFoldDB" id="H2SV98"/>
<evidence type="ECO:0000256" key="4">
    <source>
        <dbReference type="SAM" id="MobiDB-lite"/>
    </source>
</evidence>
<evidence type="ECO:0000256" key="1">
    <source>
        <dbReference type="ARBA" id="ARBA00022741"/>
    </source>
</evidence>
<protein>
    <recommendedName>
        <fullName evidence="5">Protein kinase domain-containing protein</fullName>
    </recommendedName>
</protein>
<feature type="region of interest" description="Disordered" evidence="4">
    <location>
        <begin position="136"/>
        <end position="166"/>
    </location>
</feature>
<feature type="region of interest" description="Disordered" evidence="4">
    <location>
        <begin position="510"/>
        <end position="562"/>
    </location>
</feature>
<dbReference type="InterPro" id="IPR000719">
    <property type="entry name" value="Prot_kinase_dom"/>
</dbReference>
<accession>H2SV98</accession>
<dbReference type="Gene3D" id="3.30.200.20">
    <property type="entry name" value="Phosphorylase Kinase, domain 1"/>
    <property type="match status" value="1"/>
</dbReference>
<feature type="compositionally biased region" description="Polar residues" evidence="4">
    <location>
        <begin position="620"/>
        <end position="632"/>
    </location>
</feature>
<dbReference type="SUPFAM" id="SSF47986">
    <property type="entry name" value="DEATH domain"/>
    <property type="match status" value="1"/>
</dbReference>
<feature type="region of interest" description="Disordered" evidence="4">
    <location>
        <begin position="689"/>
        <end position="721"/>
    </location>
</feature>
<feature type="binding site" evidence="3">
    <location>
        <position position="218"/>
    </location>
    <ligand>
        <name>ATP</name>
        <dbReference type="ChEBI" id="CHEBI:30616"/>
    </ligand>
</feature>
<dbReference type="PROSITE" id="PS00108">
    <property type="entry name" value="PROTEIN_KINASE_ST"/>
    <property type="match status" value="1"/>
</dbReference>
<keyword evidence="7" id="KW-1185">Reference proteome</keyword>
<dbReference type="InParanoid" id="H2SV98"/>
<dbReference type="STRING" id="31033.ENSTRUP00000016336"/>
<dbReference type="PROSITE" id="PS50011">
    <property type="entry name" value="PROTEIN_KINASE_DOM"/>
    <property type="match status" value="1"/>
</dbReference>
<reference evidence="6" key="3">
    <citation type="submission" date="2025-09" db="UniProtKB">
        <authorList>
            <consortium name="Ensembl"/>
        </authorList>
    </citation>
    <scope>IDENTIFICATION</scope>
</reference>
<feature type="region of interest" description="Disordered" evidence="4">
    <location>
        <begin position="93"/>
        <end position="123"/>
    </location>
</feature>
<dbReference type="PROSITE" id="PS00107">
    <property type="entry name" value="PROTEIN_KINASE_ATP"/>
    <property type="match status" value="1"/>
</dbReference>
<sequence>MSVGDQFLYDLPPRVLWEFCRVMDALSDLDWTRFASMVLDDQTALRLAQKQEKRTDWVMNQWEIRNGRVGELVNLLEGLELLRPRDVILKGVSRLKPPPPPAPAAPPTAPAAPRVPSPPFKSLGGLSTAVHKVEGKELPRPAPPPSRLLSEVQEPSPLGRPHTQPSVAEVSCSSGLMCWSYEEVHAGTKGFSPTLQVGEGGFGVVYKATLSNTVCAVKVLKEDRLLDWKVLNQSFQTEMEKLSKFRHPNIVDLLGFSKGPGTVCLIYSYMENKSLEHKLHNSSYLSWSQRVSVVTEASTALQFLHSPPSGNTPLIHGDVKSSNILLDHHMTAKLGDFGLARFAPRPSPSETKPLGRTTTIRGTLAYLPHEYVRTGKLGTVVDVYSFGVVLLEVLTGRRALEEDQDLGQKYLKDLVEEIRESPSGSPEESWRKQLDHRLLAEGATEPAGWMEMVALACRCLANNRKGRPAMAEVFDKLQDINTLVKRSSPHMDLSGACLSKELSKLGPLEDTYQPAQSSQSSSCSSSCSLQSPHRLRSPSSHVSSSSSCSPSPSSFAGPCETDESRGFSQYDLQSKLRTNGTAFRCVSPSTKDRHQSPTASLDAKSHQASVPTEEHYSLPLQPSGTSHVSSTGRCVEPDHRGHHPAGLCGVLKPLSPVRTPVSVLMNPSKQHLLQKKTLYEEGRIETPELLSSEDIYGGTSSVALTGPEESDEQDWLPAQRQ</sequence>